<dbReference type="InParanoid" id="B4JPE1"/>
<comment type="subcellular location">
    <subcellularLocation>
        <location evidence="2">Membrane</location>
        <topology evidence="2">Multi-pass membrane protein</topology>
    </subcellularLocation>
</comment>
<sequence length="230" mass="25840">MPQDKSSTASPPSAWLQIQSILNSINHILIFLVAAFFFVLARSLDFQDTAMHMFMTGIGYHVLIAQALMSHYKLNPLTRWISHKNKSRYHGVLQLVGGSMVLLGALGKFSQKDVHLDTWHGRFGVAAAFGCAASVVGGLVNFFQPNLVVKVMPPSELRYRHNFYGILTFTLGMSAIFLGYSSRFFTRFVDNEFIPAMMLTTVLVYLLTIIGPVTSLLTKLKYRRQKRNST</sequence>
<evidence type="ECO:0000256" key="9">
    <source>
        <dbReference type="ARBA" id="ARBA00023004"/>
    </source>
</evidence>
<protein>
    <recommendedName>
        <fullName evidence="11">ascorbate ferrireductase (transmembrane)</fullName>
        <ecNumber evidence="11">7.2.1.3</ecNumber>
    </recommendedName>
</protein>
<dbReference type="KEGG" id="dgr:6566619"/>
<evidence type="ECO:0000256" key="10">
    <source>
        <dbReference type="ARBA" id="ARBA00023136"/>
    </source>
</evidence>
<dbReference type="PANTHER" id="PTHR15422">
    <property type="entry name" value="OS05G0565100 PROTEIN"/>
    <property type="match status" value="1"/>
</dbReference>
<dbReference type="PROSITE" id="PS50939">
    <property type="entry name" value="CYTOCHROME_B561"/>
    <property type="match status" value="1"/>
</dbReference>
<keyword evidence="10 12" id="KW-0472">Membrane</keyword>
<dbReference type="Pfam" id="PF03188">
    <property type="entry name" value="Cytochrom_B561"/>
    <property type="match status" value="1"/>
</dbReference>
<reference evidence="14 15" key="1">
    <citation type="journal article" date="2007" name="Nature">
        <title>Evolution of genes and genomes on the Drosophila phylogeny.</title>
        <authorList>
            <consortium name="Drosophila 12 Genomes Consortium"/>
            <person name="Clark A.G."/>
            <person name="Eisen M.B."/>
            <person name="Smith D.R."/>
            <person name="Bergman C.M."/>
            <person name="Oliver B."/>
            <person name="Markow T.A."/>
            <person name="Kaufman T.C."/>
            <person name="Kellis M."/>
            <person name="Gelbart W."/>
            <person name="Iyer V.N."/>
            <person name="Pollard D.A."/>
            <person name="Sackton T.B."/>
            <person name="Larracuente A.M."/>
            <person name="Singh N.D."/>
            <person name="Abad J.P."/>
            <person name="Abt D.N."/>
            <person name="Adryan B."/>
            <person name="Aguade M."/>
            <person name="Akashi H."/>
            <person name="Anderson W.W."/>
            <person name="Aquadro C.F."/>
            <person name="Ardell D.H."/>
            <person name="Arguello R."/>
            <person name="Artieri C.G."/>
            <person name="Barbash D.A."/>
            <person name="Barker D."/>
            <person name="Barsanti P."/>
            <person name="Batterham P."/>
            <person name="Batzoglou S."/>
            <person name="Begun D."/>
            <person name="Bhutkar A."/>
            <person name="Blanco E."/>
            <person name="Bosak S.A."/>
            <person name="Bradley R.K."/>
            <person name="Brand A.D."/>
            <person name="Brent M.R."/>
            <person name="Brooks A.N."/>
            <person name="Brown R.H."/>
            <person name="Butlin R.K."/>
            <person name="Caggese C."/>
            <person name="Calvi B.R."/>
            <person name="Bernardo de Carvalho A."/>
            <person name="Caspi A."/>
            <person name="Castrezana S."/>
            <person name="Celniker S.E."/>
            <person name="Chang J.L."/>
            <person name="Chapple C."/>
            <person name="Chatterji S."/>
            <person name="Chinwalla A."/>
            <person name="Civetta A."/>
            <person name="Clifton S.W."/>
            <person name="Comeron J.M."/>
            <person name="Costello J.C."/>
            <person name="Coyne J.A."/>
            <person name="Daub J."/>
            <person name="David R.G."/>
            <person name="Delcher A.L."/>
            <person name="Delehaunty K."/>
            <person name="Do C.B."/>
            <person name="Ebling H."/>
            <person name="Edwards K."/>
            <person name="Eickbush T."/>
            <person name="Evans J.D."/>
            <person name="Filipski A."/>
            <person name="Findeiss S."/>
            <person name="Freyhult E."/>
            <person name="Fulton L."/>
            <person name="Fulton R."/>
            <person name="Garcia A.C."/>
            <person name="Gardiner A."/>
            <person name="Garfield D.A."/>
            <person name="Garvin B.E."/>
            <person name="Gibson G."/>
            <person name="Gilbert D."/>
            <person name="Gnerre S."/>
            <person name="Godfrey J."/>
            <person name="Good R."/>
            <person name="Gotea V."/>
            <person name="Gravely B."/>
            <person name="Greenberg A.J."/>
            <person name="Griffiths-Jones S."/>
            <person name="Gross S."/>
            <person name="Guigo R."/>
            <person name="Gustafson E.A."/>
            <person name="Haerty W."/>
            <person name="Hahn M.W."/>
            <person name="Halligan D.L."/>
            <person name="Halpern A.L."/>
            <person name="Halter G.M."/>
            <person name="Han M.V."/>
            <person name="Heger A."/>
            <person name="Hillier L."/>
            <person name="Hinrichs A.S."/>
            <person name="Holmes I."/>
            <person name="Hoskins R.A."/>
            <person name="Hubisz M.J."/>
            <person name="Hultmark D."/>
            <person name="Huntley M.A."/>
            <person name="Jaffe D.B."/>
            <person name="Jagadeeshan S."/>
            <person name="Jeck W.R."/>
            <person name="Johnson J."/>
            <person name="Jones C.D."/>
            <person name="Jordan W.C."/>
            <person name="Karpen G.H."/>
            <person name="Kataoka E."/>
            <person name="Keightley P.D."/>
            <person name="Kheradpour P."/>
            <person name="Kirkness E.F."/>
            <person name="Koerich L.B."/>
            <person name="Kristiansen K."/>
            <person name="Kudrna D."/>
            <person name="Kulathinal R.J."/>
            <person name="Kumar S."/>
            <person name="Kwok R."/>
            <person name="Lander E."/>
            <person name="Langley C.H."/>
            <person name="Lapoint R."/>
            <person name="Lazzaro B.P."/>
            <person name="Lee S.J."/>
            <person name="Levesque L."/>
            <person name="Li R."/>
            <person name="Lin C.F."/>
            <person name="Lin M.F."/>
            <person name="Lindblad-Toh K."/>
            <person name="Llopart A."/>
            <person name="Long M."/>
            <person name="Low L."/>
            <person name="Lozovsky E."/>
            <person name="Lu J."/>
            <person name="Luo M."/>
            <person name="Machado C.A."/>
            <person name="Makalowski W."/>
            <person name="Marzo M."/>
            <person name="Matsuda M."/>
            <person name="Matzkin L."/>
            <person name="McAllister B."/>
            <person name="McBride C.S."/>
            <person name="McKernan B."/>
            <person name="McKernan K."/>
            <person name="Mendez-Lago M."/>
            <person name="Minx P."/>
            <person name="Mollenhauer M.U."/>
            <person name="Montooth K."/>
            <person name="Mount S.M."/>
            <person name="Mu X."/>
            <person name="Myers E."/>
            <person name="Negre B."/>
            <person name="Newfeld S."/>
            <person name="Nielsen R."/>
            <person name="Noor M.A."/>
            <person name="O'Grady P."/>
            <person name="Pachter L."/>
            <person name="Papaceit M."/>
            <person name="Parisi M.J."/>
            <person name="Parisi M."/>
            <person name="Parts L."/>
            <person name="Pedersen J.S."/>
            <person name="Pesole G."/>
            <person name="Phillippy A.M."/>
            <person name="Ponting C.P."/>
            <person name="Pop M."/>
            <person name="Porcelli D."/>
            <person name="Powell J.R."/>
            <person name="Prohaska S."/>
            <person name="Pruitt K."/>
            <person name="Puig M."/>
            <person name="Quesneville H."/>
            <person name="Ram K.R."/>
            <person name="Rand D."/>
            <person name="Rasmussen M.D."/>
            <person name="Reed L.K."/>
            <person name="Reenan R."/>
            <person name="Reily A."/>
            <person name="Remington K.A."/>
            <person name="Rieger T.T."/>
            <person name="Ritchie M.G."/>
            <person name="Robin C."/>
            <person name="Rogers Y.H."/>
            <person name="Rohde C."/>
            <person name="Rozas J."/>
            <person name="Rubenfield M.J."/>
            <person name="Ruiz A."/>
            <person name="Russo S."/>
            <person name="Salzberg S.L."/>
            <person name="Sanchez-Gracia A."/>
            <person name="Saranga D.J."/>
            <person name="Sato H."/>
            <person name="Schaeffer S.W."/>
            <person name="Schatz M.C."/>
            <person name="Schlenke T."/>
            <person name="Schwartz R."/>
            <person name="Segarra C."/>
            <person name="Singh R.S."/>
            <person name="Sirot L."/>
            <person name="Sirota M."/>
            <person name="Sisneros N.B."/>
            <person name="Smith C.D."/>
            <person name="Smith T.F."/>
            <person name="Spieth J."/>
            <person name="Stage D.E."/>
            <person name="Stark A."/>
            <person name="Stephan W."/>
            <person name="Strausberg R.L."/>
            <person name="Strempel S."/>
            <person name="Sturgill D."/>
            <person name="Sutton G."/>
            <person name="Sutton G.G."/>
            <person name="Tao W."/>
            <person name="Teichmann S."/>
            <person name="Tobari Y.N."/>
            <person name="Tomimura Y."/>
            <person name="Tsolas J.M."/>
            <person name="Valente V.L."/>
            <person name="Venter E."/>
            <person name="Venter J.C."/>
            <person name="Vicario S."/>
            <person name="Vieira F.G."/>
            <person name="Vilella A.J."/>
            <person name="Villasante A."/>
            <person name="Walenz B."/>
            <person name="Wang J."/>
            <person name="Wasserman M."/>
            <person name="Watts T."/>
            <person name="Wilson D."/>
            <person name="Wilson R.K."/>
            <person name="Wing R.A."/>
            <person name="Wolfner M.F."/>
            <person name="Wong A."/>
            <person name="Wong G.K."/>
            <person name="Wu C.I."/>
            <person name="Wu G."/>
            <person name="Yamamoto D."/>
            <person name="Yang H.P."/>
            <person name="Yang S.P."/>
            <person name="Yorke J.A."/>
            <person name="Yoshida K."/>
            <person name="Zdobnov E."/>
            <person name="Zhang P."/>
            <person name="Zhang Y."/>
            <person name="Zimin A.V."/>
            <person name="Baldwin J."/>
            <person name="Abdouelleil A."/>
            <person name="Abdulkadir J."/>
            <person name="Abebe A."/>
            <person name="Abera B."/>
            <person name="Abreu J."/>
            <person name="Acer S.C."/>
            <person name="Aftuck L."/>
            <person name="Alexander A."/>
            <person name="An P."/>
            <person name="Anderson E."/>
            <person name="Anderson S."/>
            <person name="Arachi H."/>
            <person name="Azer M."/>
            <person name="Bachantsang P."/>
            <person name="Barry A."/>
            <person name="Bayul T."/>
            <person name="Berlin A."/>
            <person name="Bessette D."/>
            <person name="Bloom T."/>
            <person name="Blye J."/>
            <person name="Boguslavskiy L."/>
            <person name="Bonnet C."/>
            <person name="Boukhgalter B."/>
            <person name="Bourzgui I."/>
            <person name="Brown A."/>
            <person name="Cahill P."/>
            <person name="Channer S."/>
            <person name="Cheshatsang Y."/>
            <person name="Chuda L."/>
            <person name="Citroen M."/>
            <person name="Collymore A."/>
            <person name="Cooke P."/>
            <person name="Costello M."/>
            <person name="D'Aco K."/>
            <person name="Daza R."/>
            <person name="De Haan G."/>
            <person name="DeGray S."/>
            <person name="DeMaso C."/>
            <person name="Dhargay N."/>
            <person name="Dooley K."/>
            <person name="Dooley E."/>
            <person name="Doricent M."/>
            <person name="Dorje P."/>
            <person name="Dorjee K."/>
            <person name="Dupes A."/>
            <person name="Elong R."/>
            <person name="Falk J."/>
            <person name="Farina A."/>
            <person name="Faro S."/>
            <person name="Ferguson D."/>
            <person name="Fisher S."/>
            <person name="Foley C.D."/>
            <person name="Franke A."/>
            <person name="Friedrich D."/>
            <person name="Gadbois L."/>
            <person name="Gearin G."/>
            <person name="Gearin C.R."/>
            <person name="Giannoukos G."/>
            <person name="Goode T."/>
            <person name="Graham J."/>
            <person name="Grandbois E."/>
            <person name="Grewal S."/>
            <person name="Gyaltsen K."/>
            <person name="Hafez N."/>
            <person name="Hagos B."/>
            <person name="Hall J."/>
            <person name="Henson C."/>
            <person name="Hollinger A."/>
            <person name="Honan T."/>
            <person name="Huard M.D."/>
            <person name="Hughes L."/>
            <person name="Hurhula B."/>
            <person name="Husby M.E."/>
            <person name="Kamat A."/>
            <person name="Kanga B."/>
            <person name="Kashin S."/>
            <person name="Khazanovich D."/>
            <person name="Kisner P."/>
            <person name="Lance K."/>
            <person name="Lara M."/>
            <person name="Lee W."/>
            <person name="Lennon N."/>
            <person name="Letendre F."/>
            <person name="LeVine R."/>
            <person name="Lipovsky A."/>
            <person name="Liu X."/>
            <person name="Liu J."/>
            <person name="Liu S."/>
            <person name="Lokyitsang T."/>
            <person name="Lokyitsang Y."/>
            <person name="Lubonja R."/>
            <person name="Lui A."/>
            <person name="MacDonald P."/>
            <person name="Magnisalis V."/>
            <person name="Maru K."/>
            <person name="Matthews C."/>
            <person name="McCusker W."/>
            <person name="McDonough S."/>
            <person name="Mehta T."/>
            <person name="Meldrim J."/>
            <person name="Meneus L."/>
            <person name="Mihai O."/>
            <person name="Mihalev A."/>
            <person name="Mihova T."/>
            <person name="Mittelman R."/>
            <person name="Mlenga V."/>
            <person name="Montmayeur A."/>
            <person name="Mulrain L."/>
            <person name="Navidi A."/>
            <person name="Naylor J."/>
            <person name="Negash T."/>
            <person name="Nguyen T."/>
            <person name="Nguyen N."/>
            <person name="Nicol R."/>
            <person name="Norbu C."/>
            <person name="Norbu N."/>
            <person name="Novod N."/>
            <person name="O'Neill B."/>
            <person name="Osman S."/>
            <person name="Markiewicz E."/>
            <person name="Oyono O.L."/>
            <person name="Patti C."/>
            <person name="Phunkhang P."/>
            <person name="Pierre F."/>
            <person name="Priest M."/>
            <person name="Raghuraman S."/>
            <person name="Rege F."/>
            <person name="Reyes R."/>
            <person name="Rise C."/>
            <person name="Rogov P."/>
            <person name="Ross K."/>
            <person name="Ryan E."/>
            <person name="Settipalli S."/>
            <person name="Shea T."/>
            <person name="Sherpa N."/>
            <person name="Shi L."/>
            <person name="Shih D."/>
            <person name="Sparrow T."/>
            <person name="Spaulding J."/>
            <person name="Stalker J."/>
            <person name="Stange-Thomann N."/>
            <person name="Stavropoulos S."/>
            <person name="Stone C."/>
            <person name="Strader C."/>
            <person name="Tesfaye S."/>
            <person name="Thomson T."/>
            <person name="Thoulutsang Y."/>
            <person name="Thoulutsang D."/>
            <person name="Topham K."/>
            <person name="Topping I."/>
            <person name="Tsamla T."/>
            <person name="Vassiliev H."/>
            <person name="Vo A."/>
            <person name="Wangchuk T."/>
            <person name="Wangdi T."/>
            <person name="Weiand M."/>
            <person name="Wilkinson J."/>
            <person name="Wilson A."/>
            <person name="Yadav S."/>
            <person name="Young G."/>
            <person name="Yu Q."/>
            <person name="Zembek L."/>
            <person name="Zhong D."/>
            <person name="Zimmer A."/>
            <person name="Zwirko Z."/>
            <person name="Jaffe D.B."/>
            <person name="Alvarez P."/>
            <person name="Brockman W."/>
            <person name="Butler J."/>
            <person name="Chin C."/>
            <person name="Gnerre S."/>
            <person name="Grabherr M."/>
            <person name="Kleber M."/>
            <person name="Mauceli E."/>
            <person name="MacCallum I."/>
        </authorList>
    </citation>
    <scope>NUCLEOTIDE SEQUENCE [LARGE SCALE GENOMIC DNA]</scope>
    <source>
        <strain evidence="15">Tucson 15287-2541.00</strain>
    </source>
</reference>
<feature type="transmembrane region" description="Helical" evidence="12">
    <location>
        <begin position="21"/>
        <end position="44"/>
    </location>
</feature>
<evidence type="ECO:0000256" key="12">
    <source>
        <dbReference type="SAM" id="Phobius"/>
    </source>
</evidence>
<evidence type="ECO:0000313" key="14">
    <source>
        <dbReference type="EMBL" id="EDV98771.1"/>
    </source>
</evidence>
<evidence type="ECO:0000256" key="6">
    <source>
        <dbReference type="ARBA" id="ARBA00022723"/>
    </source>
</evidence>
<evidence type="ECO:0000256" key="11">
    <source>
        <dbReference type="ARBA" id="ARBA00024225"/>
    </source>
</evidence>
<evidence type="ECO:0000256" key="3">
    <source>
        <dbReference type="ARBA" id="ARBA00022448"/>
    </source>
</evidence>
<evidence type="ECO:0000256" key="5">
    <source>
        <dbReference type="ARBA" id="ARBA00022692"/>
    </source>
</evidence>
<feature type="transmembrane region" description="Helical" evidence="12">
    <location>
        <begin position="193"/>
        <end position="217"/>
    </location>
</feature>
<keyword evidence="4" id="KW-0349">Heme</keyword>
<keyword evidence="5 12" id="KW-0812">Transmembrane</keyword>
<dbReference type="GO" id="GO:0016020">
    <property type="term" value="C:membrane"/>
    <property type="evidence" value="ECO:0007669"/>
    <property type="project" value="UniProtKB-SubCell"/>
</dbReference>
<evidence type="ECO:0000256" key="4">
    <source>
        <dbReference type="ARBA" id="ARBA00022617"/>
    </source>
</evidence>
<dbReference type="PhylomeDB" id="B4JPE1"/>
<dbReference type="OMA" id="IFYNKHL"/>
<gene>
    <name evidence="14" type="primary">Dgri\GH13501</name>
    <name evidence="14" type="ORF">Dgri_GH13501</name>
</gene>
<feature type="transmembrane region" description="Helical" evidence="12">
    <location>
        <begin position="119"/>
        <end position="143"/>
    </location>
</feature>
<dbReference type="InterPro" id="IPR006593">
    <property type="entry name" value="Cyt_b561/ferric_Rdtase_TM"/>
</dbReference>
<evidence type="ECO:0000256" key="8">
    <source>
        <dbReference type="ARBA" id="ARBA00022989"/>
    </source>
</evidence>
<dbReference type="GO" id="GO:0140575">
    <property type="term" value="F:transmembrane monodehydroascorbate reductase activity"/>
    <property type="evidence" value="ECO:0007669"/>
    <property type="project" value="InterPro"/>
</dbReference>
<feature type="transmembrane region" description="Helical" evidence="12">
    <location>
        <begin position="163"/>
        <end position="181"/>
    </location>
</feature>
<dbReference type="eggNOG" id="ENOG502S9SJ">
    <property type="taxonomic scope" value="Eukaryota"/>
</dbReference>
<keyword evidence="6" id="KW-0479">Metal-binding</keyword>
<dbReference type="InterPro" id="IPR045150">
    <property type="entry name" value="CYB561D1/2"/>
</dbReference>
<organism evidence="15">
    <name type="scientific">Drosophila grimshawi</name>
    <name type="common">Hawaiian fruit fly</name>
    <name type="synonym">Idiomyia grimshawi</name>
    <dbReference type="NCBI Taxonomy" id="7222"/>
    <lineage>
        <taxon>Eukaryota</taxon>
        <taxon>Metazoa</taxon>
        <taxon>Ecdysozoa</taxon>
        <taxon>Arthropoda</taxon>
        <taxon>Hexapoda</taxon>
        <taxon>Insecta</taxon>
        <taxon>Pterygota</taxon>
        <taxon>Neoptera</taxon>
        <taxon>Endopterygota</taxon>
        <taxon>Diptera</taxon>
        <taxon>Brachycera</taxon>
        <taxon>Muscomorpha</taxon>
        <taxon>Ephydroidea</taxon>
        <taxon>Drosophilidae</taxon>
        <taxon>Drosophila</taxon>
        <taxon>Hawaiian Drosophila</taxon>
    </lineage>
</organism>
<dbReference type="SMART" id="SM00665">
    <property type="entry name" value="B561"/>
    <property type="match status" value="1"/>
</dbReference>
<evidence type="ECO:0000256" key="2">
    <source>
        <dbReference type="ARBA" id="ARBA00004141"/>
    </source>
</evidence>
<keyword evidence="9" id="KW-0408">Iron</keyword>
<dbReference type="GO" id="GO:0140571">
    <property type="term" value="F:transmembrane ascorbate ferrireductase activity"/>
    <property type="evidence" value="ECO:0007669"/>
    <property type="project" value="UniProtKB-EC"/>
</dbReference>
<dbReference type="AlphaFoldDB" id="B4JPE1"/>
<dbReference type="Gene3D" id="1.20.120.1770">
    <property type="match status" value="1"/>
</dbReference>
<dbReference type="Proteomes" id="UP000001070">
    <property type="component" value="Unassembled WGS sequence"/>
</dbReference>
<keyword evidence="3" id="KW-0813">Transport</keyword>
<dbReference type="FunCoup" id="B4JPE1">
    <property type="interactions" value="83"/>
</dbReference>
<accession>B4JPE1</accession>
<dbReference type="STRING" id="7222.B4JPE1"/>
<dbReference type="GO" id="GO:0046872">
    <property type="term" value="F:metal ion binding"/>
    <property type="evidence" value="ECO:0007669"/>
    <property type="project" value="UniProtKB-KW"/>
</dbReference>
<dbReference type="OrthoDB" id="432881at2759"/>
<keyword evidence="7" id="KW-0249">Electron transport</keyword>
<name>B4JPE1_DROGR</name>
<dbReference type="HOGENOM" id="CLU_106008_0_0_1"/>
<evidence type="ECO:0000259" key="13">
    <source>
        <dbReference type="PROSITE" id="PS50939"/>
    </source>
</evidence>
<feature type="transmembrane region" description="Helical" evidence="12">
    <location>
        <begin position="89"/>
        <end position="107"/>
    </location>
</feature>
<evidence type="ECO:0000256" key="1">
    <source>
        <dbReference type="ARBA" id="ARBA00001970"/>
    </source>
</evidence>
<dbReference type="EMBL" id="CH916372">
    <property type="protein sequence ID" value="EDV98771.1"/>
    <property type="molecule type" value="Genomic_DNA"/>
</dbReference>
<comment type="cofactor">
    <cofactor evidence="1">
        <name>heme b</name>
        <dbReference type="ChEBI" id="CHEBI:60344"/>
    </cofactor>
</comment>
<evidence type="ECO:0000313" key="15">
    <source>
        <dbReference type="Proteomes" id="UP000001070"/>
    </source>
</evidence>
<keyword evidence="15" id="KW-1185">Reference proteome</keyword>
<dbReference type="EC" id="7.2.1.3" evidence="11"/>
<dbReference type="PANTHER" id="PTHR15422:SF43">
    <property type="entry name" value="ASCORBATE FERRIREDUCTASE (TRANSMEMBRANE)"/>
    <property type="match status" value="1"/>
</dbReference>
<feature type="domain" description="Cytochrome b561" evidence="13">
    <location>
        <begin position="21"/>
        <end position="219"/>
    </location>
</feature>
<proteinExistence type="predicted"/>
<dbReference type="CDD" id="cd08554">
    <property type="entry name" value="Cyt_b561"/>
    <property type="match status" value="1"/>
</dbReference>
<feature type="transmembrane region" description="Helical" evidence="12">
    <location>
        <begin position="50"/>
        <end position="68"/>
    </location>
</feature>
<evidence type="ECO:0000256" key="7">
    <source>
        <dbReference type="ARBA" id="ARBA00022982"/>
    </source>
</evidence>
<keyword evidence="8 12" id="KW-1133">Transmembrane helix</keyword>